<evidence type="ECO:0000256" key="10">
    <source>
        <dbReference type="ARBA" id="ARBA00060965"/>
    </source>
</evidence>
<gene>
    <name evidence="11 13" type="primary">tyrS</name>
    <name evidence="13" type="ORF">MRX98_17595</name>
</gene>
<dbReference type="SUPFAM" id="SSF52374">
    <property type="entry name" value="Nucleotidylyl transferase"/>
    <property type="match status" value="1"/>
</dbReference>
<dbReference type="Proteomes" id="UP001165427">
    <property type="component" value="Unassembled WGS sequence"/>
</dbReference>
<comment type="caution">
    <text evidence="13">The sequence shown here is derived from an EMBL/GenBank/DDBJ whole genome shotgun (WGS) entry which is preliminary data.</text>
</comment>
<dbReference type="SUPFAM" id="SSF55174">
    <property type="entry name" value="Alpha-L RNA-binding motif"/>
    <property type="match status" value="1"/>
</dbReference>
<keyword evidence="8 11" id="KW-0030">Aminoacyl-tRNA synthetase</keyword>
<keyword evidence="2 11" id="KW-0963">Cytoplasm</keyword>
<dbReference type="InterPro" id="IPR002307">
    <property type="entry name" value="Tyr-tRNA-ligase"/>
</dbReference>
<sequence length="435" mass="47588">MANVIEVMRDRGFIEQTTHDQELREYAGSGSISCYIGFDPTAASLHVGHLVPIMALAHMQRCGHRPIALVGGGTGLVGDPSGKTEMRKMLTVAQVNANVADIKRQLAHFLDFSDGKAMLLNNAEWLGQIALIPFLRDFGRHFSVNRMIKAESCRARLESEEGLSFIEFNYMVLQAYDFYTLCEQHGCRLQMGGSDQWGNIVAGIDLIRRTLGQQAFGVTFKLITTSSGAKMGKTAAGAVWLSPELTSPYDYYQFWINTDDRDVARFLRLFTFLPLDEIAAVDRLQGADLNSAKRVLAFEATRLAHGEENARQADGAAGSMFGARTLAGHIMPSSALHGAAVANDGPGDGVPCTEMAVDVFQEGLPAFKLFHMVGLVKSGGEARRLIDQGGGYVNGQRLDSAETLINVNNIDDMEITLRAGKKRFHKILIQGEKSR</sequence>
<evidence type="ECO:0000256" key="6">
    <source>
        <dbReference type="ARBA" id="ARBA00022884"/>
    </source>
</evidence>
<feature type="binding site" evidence="11">
    <location>
        <position position="170"/>
    </location>
    <ligand>
        <name>L-tyrosine</name>
        <dbReference type="ChEBI" id="CHEBI:58315"/>
    </ligand>
</feature>
<evidence type="ECO:0000256" key="5">
    <source>
        <dbReference type="ARBA" id="ARBA00022840"/>
    </source>
</evidence>
<dbReference type="Pfam" id="PF00579">
    <property type="entry name" value="tRNA-synt_1b"/>
    <property type="match status" value="1"/>
</dbReference>
<protein>
    <recommendedName>
        <fullName evidence="11">Tyrosine--tRNA ligase</fullName>
        <ecNumber evidence="11">6.1.1.1</ecNumber>
    </recommendedName>
    <alternativeName>
        <fullName evidence="11">Tyrosyl-tRNA synthetase</fullName>
        <shortName evidence="11">TyrRS</shortName>
    </alternativeName>
</protein>
<dbReference type="PRINTS" id="PR01040">
    <property type="entry name" value="TRNASYNTHTYR"/>
</dbReference>
<evidence type="ECO:0000313" key="13">
    <source>
        <dbReference type="EMBL" id="MCJ8502400.1"/>
    </source>
</evidence>
<dbReference type="Gene3D" id="3.40.50.620">
    <property type="entry name" value="HUPs"/>
    <property type="match status" value="1"/>
</dbReference>
<dbReference type="FunFam" id="1.10.240.10:FF:000001">
    <property type="entry name" value="Tyrosine--tRNA ligase"/>
    <property type="match status" value="1"/>
</dbReference>
<keyword evidence="5 11" id="KW-0067">ATP-binding</keyword>
<dbReference type="GO" id="GO:0006437">
    <property type="term" value="P:tyrosyl-tRNA aminoacylation"/>
    <property type="evidence" value="ECO:0007669"/>
    <property type="project" value="UniProtKB-UniRule"/>
</dbReference>
<evidence type="ECO:0000256" key="8">
    <source>
        <dbReference type="ARBA" id="ARBA00023146"/>
    </source>
</evidence>
<dbReference type="EC" id="6.1.1.1" evidence="11"/>
<dbReference type="InterPro" id="IPR024107">
    <property type="entry name" value="Tyr-tRNA-ligase_bac_1"/>
</dbReference>
<accession>A0AA41R711</accession>
<evidence type="ECO:0000256" key="11">
    <source>
        <dbReference type="HAMAP-Rule" id="MF_02006"/>
    </source>
</evidence>
<dbReference type="Gene3D" id="3.10.290.10">
    <property type="entry name" value="RNA-binding S4 domain"/>
    <property type="match status" value="1"/>
</dbReference>
<dbReference type="HAMAP" id="MF_02006">
    <property type="entry name" value="Tyr_tRNA_synth_type1"/>
    <property type="match status" value="1"/>
</dbReference>
<comment type="similarity">
    <text evidence="10 11">Belongs to the class-I aminoacyl-tRNA synthetase family. TyrS type 1 subfamily.</text>
</comment>
<evidence type="ECO:0000256" key="9">
    <source>
        <dbReference type="ARBA" id="ARBA00048248"/>
    </source>
</evidence>
<dbReference type="InterPro" id="IPR024088">
    <property type="entry name" value="Tyr-tRNA-ligase_bac-type"/>
</dbReference>
<evidence type="ECO:0000313" key="14">
    <source>
        <dbReference type="Proteomes" id="UP001165427"/>
    </source>
</evidence>
<dbReference type="AlphaFoldDB" id="A0AA41R711"/>
<keyword evidence="14" id="KW-1185">Reference proteome</keyword>
<comment type="function">
    <text evidence="11">Catalyzes the attachment of tyrosine to tRNA(Tyr) in a two-step reaction: tyrosine is first activated by ATP to form Tyr-AMP and then transferred to the acceptor end of tRNA(Tyr).</text>
</comment>
<dbReference type="RefSeq" id="WP_246913123.1">
    <property type="nucleotide sequence ID" value="NZ_JALJRB010000025.1"/>
</dbReference>
<comment type="catalytic activity">
    <reaction evidence="9 11">
        <text>tRNA(Tyr) + L-tyrosine + ATP = L-tyrosyl-tRNA(Tyr) + AMP + diphosphate + H(+)</text>
        <dbReference type="Rhea" id="RHEA:10220"/>
        <dbReference type="Rhea" id="RHEA-COMP:9706"/>
        <dbReference type="Rhea" id="RHEA-COMP:9707"/>
        <dbReference type="ChEBI" id="CHEBI:15378"/>
        <dbReference type="ChEBI" id="CHEBI:30616"/>
        <dbReference type="ChEBI" id="CHEBI:33019"/>
        <dbReference type="ChEBI" id="CHEBI:58315"/>
        <dbReference type="ChEBI" id="CHEBI:78442"/>
        <dbReference type="ChEBI" id="CHEBI:78536"/>
        <dbReference type="ChEBI" id="CHEBI:456215"/>
        <dbReference type="EC" id="6.1.1.1"/>
    </reaction>
</comment>
<dbReference type="GO" id="GO:0005524">
    <property type="term" value="F:ATP binding"/>
    <property type="evidence" value="ECO:0007669"/>
    <property type="project" value="UniProtKB-UniRule"/>
</dbReference>
<keyword evidence="7 11" id="KW-0648">Protein biosynthesis</keyword>
<name>A0AA41R711_9BACT</name>
<keyword evidence="3 11" id="KW-0436">Ligase</keyword>
<evidence type="ECO:0000256" key="2">
    <source>
        <dbReference type="ARBA" id="ARBA00022490"/>
    </source>
</evidence>
<dbReference type="PANTHER" id="PTHR11766:SF0">
    <property type="entry name" value="TYROSINE--TRNA LIGASE, MITOCHONDRIAL"/>
    <property type="match status" value="1"/>
</dbReference>
<dbReference type="InterPro" id="IPR002305">
    <property type="entry name" value="aa-tRNA-synth_Ic"/>
</dbReference>
<feature type="binding site" evidence="11">
    <location>
        <position position="174"/>
    </location>
    <ligand>
        <name>L-tyrosine</name>
        <dbReference type="ChEBI" id="CHEBI:58315"/>
    </ligand>
</feature>
<dbReference type="EMBL" id="JALJRB010000025">
    <property type="protein sequence ID" value="MCJ8502400.1"/>
    <property type="molecule type" value="Genomic_DNA"/>
</dbReference>
<dbReference type="PANTHER" id="PTHR11766">
    <property type="entry name" value="TYROSYL-TRNA SYNTHETASE"/>
    <property type="match status" value="1"/>
</dbReference>
<dbReference type="PROSITE" id="PS50889">
    <property type="entry name" value="S4"/>
    <property type="match status" value="1"/>
</dbReference>
<dbReference type="InterPro" id="IPR014729">
    <property type="entry name" value="Rossmann-like_a/b/a_fold"/>
</dbReference>
<evidence type="ECO:0000256" key="7">
    <source>
        <dbReference type="ARBA" id="ARBA00022917"/>
    </source>
</evidence>
<dbReference type="CDD" id="cd00805">
    <property type="entry name" value="TyrRS_core"/>
    <property type="match status" value="1"/>
</dbReference>
<dbReference type="GO" id="GO:0042803">
    <property type="term" value="F:protein homodimerization activity"/>
    <property type="evidence" value="ECO:0007669"/>
    <property type="project" value="UniProtKB-ARBA"/>
</dbReference>
<comment type="subcellular location">
    <subcellularLocation>
        <location evidence="1 11">Cytoplasm</location>
    </subcellularLocation>
</comment>
<dbReference type="InterPro" id="IPR036986">
    <property type="entry name" value="S4_RNA-bd_sf"/>
</dbReference>
<dbReference type="GO" id="GO:0004831">
    <property type="term" value="F:tyrosine-tRNA ligase activity"/>
    <property type="evidence" value="ECO:0007669"/>
    <property type="project" value="UniProtKB-UniRule"/>
</dbReference>
<keyword evidence="6 12" id="KW-0694">RNA-binding</keyword>
<comment type="subunit">
    <text evidence="11">Homodimer.</text>
</comment>
<feature type="short sequence motif" description="'HIGH' region" evidence="11">
    <location>
        <begin position="40"/>
        <end position="49"/>
    </location>
</feature>
<dbReference type="GO" id="GO:0003723">
    <property type="term" value="F:RNA binding"/>
    <property type="evidence" value="ECO:0007669"/>
    <property type="project" value="UniProtKB-KW"/>
</dbReference>
<evidence type="ECO:0000256" key="12">
    <source>
        <dbReference type="PROSITE-ProRule" id="PRU00182"/>
    </source>
</evidence>
<reference evidence="13" key="1">
    <citation type="submission" date="2022-04" db="EMBL/GenBank/DDBJ databases">
        <title>Desulfatitalea alkaliphila sp. nov., a novel anaerobic sulfate-reducing bacterium isolated from terrestrial mud volcano, Taman Peninsula, Russia.</title>
        <authorList>
            <person name="Khomyakova M.A."/>
            <person name="Merkel A.Y."/>
            <person name="Slobodkin A.I."/>
        </authorList>
    </citation>
    <scope>NUCLEOTIDE SEQUENCE</scope>
    <source>
        <strain evidence="13">M08but</strain>
    </source>
</reference>
<feature type="short sequence motif" description="'KMSKS' region" evidence="11">
    <location>
        <begin position="230"/>
        <end position="234"/>
    </location>
</feature>
<organism evidence="13 14">
    <name type="scientific">Desulfatitalea alkaliphila</name>
    <dbReference type="NCBI Taxonomy" id="2929485"/>
    <lineage>
        <taxon>Bacteria</taxon>
        <taxon>Pseudomonadati</taxon>
        <taxon>Thermodesulfobacteriota</taxon>
        <taxon>Desulfobacteria</taxon>
        <taxon>Desulfobacterales</taxon>
        <taxon>Desulfosarcinaceae</taxon>
        <taxon>Desulfatitalea</taxon>
    </lineage>
</organism>
<dbReference type="GO" id="GO:0005829">
    <property type="term" value="C:cytosol"/>
    <property type="evidence" value="ECO:0007669"/>
    <property type="project" value="TreeGrafter"/>
</dbReference>
<dbReference type="FunFam" id="3.40.50.620:FF:000008">
    <property type="entry name" value="Tyrosine--tRNA ligase"/>
    <property type="match status" value="1"/>
</dbReference>
<proteinExistence type="inferred from homology"/>
<dbReference type="CDD" id="cd00165">
    <property type="entry name" value="S4"/>
    <property type="match status" value="1"/>
</dbReference>
<dbReference type="Gene3D" id="1.10.240.10">
    <property type="entry name" value="Tyrosyl-Transfer RNA Synthetase"/>
    <property type="match status" value="1"/>
</dbReference>
<feature type="binding site" evidence="11">
    <location>
        <position position="233"/>
    </location>
    <ligand>
        <name>ATP</name>
        <dbReference type="ChEBI" id="CHEBI:30616"/>
    </ligand>
</feature>
<evidence type="ECO:0000256" key="3">
    <source>
        <dbReference type="ARBA" id="ARBA00022598"/>
    </source>
</evidence>
<keyword evidence="4 11" id="KW-0547">Nucleotide-binding</keyword>
<dbReference type="PROSITE" id="PS00178">
    <property type="entry name" value="AA_TRNA_LIGASE_I"/>
    <property type="match status" value="1"/>
</dbReference>
<dbReference type="InterPro" id="IPR001412">
    <property type="entry name" value="aa-tRNA-synth_I_CS"/>
</dbReference>
<evidence type="ECO:0000256" key="4">
    <source>
        <dbReference type="ARBA" id="ARBA00022741"/>
    </source>
</evidence>
<dbReference type="NCBIfam" id="TIGR00234">
    <property type="entry name" value="tyrS"/>
    <property type="match status" value="1"/>
</dbReference>
<feature type="binding site" evidence="11">
    <location>
        <position position="35"/>
    </location>
    <ligand>
        <name>L-tyrosine</name>
        <dbReference type="ChEBI" id="CHEBI:58315"/>
    </ligand>
</feature>
<evidence type="ECO:0000256" key="1">
    <source>
        <dbReference type="ARBA" id="ARBA00004496"/>
    </source>
</evidence>